<dbReference type="Proteomes" id="UP000030151">
    <property type="component" value="Unassembled WGS sequence"/>
</dbReference>
<name>A0A014PS97_9HYPO</name>
<dbReference type="HOGENOM" id="CLU_1532967_0_0_1"/>
<dbReference type="EMBL" id="JELW01000009">
    <property type="protein sequence ID" value="EXV01171.1"/>
    <property type="molecule type" value="Genomic_DNA"/>
</dbReference>
<evidence type="ECO:0000313" key="2">
    <source>
        <dbReference type="EMBL" id="EXV01171.1"/>
    </source>
</evidence>
<evidence type="ECO:0000313" key="3">
    <source>
        <dbReference type="Proteomes" id="UP000030151"/>
    </source>
</evidence>
<protein>
    <submittedName>
        <fullName evidence="2">Uncharacterized protein</fullName>
    </submittedName>
</protein>
<reference evidence="2 3" key="1">
    <citation type="submission" date="2014-02" db="EMBL/GenBank/DDBJ databases">
        <title>The genome sequence of the entomopathogenic fungus Metarhizium robertsii ARSEF 2575.</title>
        <authorList>
            <person name="Giuliano Garisto Donzelli B."/>
            <person name="Roe B.A."/>
            <person name="Macmil S.L."/>
            <person name="Krasnoff S.B."/>
            <person name="Gibson D.M."/>
        </authorList>
    </citation>
    <scope>NUCLEOTIDE SEQUENCE [LARGE SCALE GENOMIC DNA]</scope>
    <source>
        <strain evidence="2 3">ARSEF 2575</strain>
    </source>
</reference>
<evidence type="ECO:0000256" key="1">
    <source>
        <dbReference type="SAM" id="MobiDB-lite"/>
    </source>
</evidence>
<accession>A0A014PS97</accession>
<feature type="region of interest" description="Disordered" evidence="1">
    <location>
        <begin position="75"/>
        <end position="115"/>
    </location>
</feature>
<comment type="caution">
    <text evidence="2">The sequence shown here is derived from an EMBL/GenBank/DDBJ whole genome shotgun (WGS) entry which is preliminary data.</text>
</comment>
<dbReference type="AlphaFoldDB" id="A0A014PS97"/>
<feature type="compositionally biased region" description="Polar residues" evidence="1">
    <location>
        <begin position="83"/>
        <end position="92"/>
    </location>
</feature>
<gene>
    <name evidence="2" type="ORF">X797_005744</name>
</gene>
<sequence length="175" mass="18966">MTTGGVSFGTFVLAKNAGLDTISAKQHLTIQLVQLWKPACGPMEIRQGPLRSEFEARVLRIRLVLTGASIFTNQTEAGPGSNCRGQPDSQATSDKRQAAGGRRRRLTDNGYRRTSTHLNNLNRGAVAGADASREESIGILRMHIGPAPTALDLWMVLLSTTRTYHVRPSVMLPSA</sequence>
<organism evidence="2 3">
    <name type="scientific">Metarhizium robertsii</name>
    <dbReference type="NCBI Taxonomy" id="568076"/>
    <lineage>
        <taxon>Eukaryota</taxon>
        <taxon>Fungi</taxon>
        <taxon>Dikarya</taxon>
        <taxon>Ascomycota</taxon>
        <taxon>Pezizomycotina</taxon>
        <taxon>Sordariomycetes</taxon>
        <taxon>Hypocreomycetidae</taxon>
        <taxon>Hypocreales</taxon>
        <taxon>Clavicipitaceae</taxon>
        <taxon>Metarhizium</taxon>
    </lineage>
</organism>
<proteinExistence type="predicted"/>